<sequence length="81" mass="9152">MSTGKVLRRVLSGTSDANLDFDDLCHLLTSLGFEMRVRGSHHIFRRAGIEEKLNLQREGHEAKPYQVKQVRNVILTYGLAG</sequence>
<dbReference type="InterPro" id="IPR012933">
    <property type="entry name" value="HicA_mRNA_interferase"/>
</dbReference>
<dbReference type="AlphaFoldDB" id="A0AAJ1AK50"/>
<feature type="non-terminal residue" evidence="1">
    <location>
        <position position="81"/>
    </location>
</feature>
<organism evidence="1 2">
    <name type="scientific">Candidatus Methylomirabilis tolerans</name>
    <dbReference type="NCBI Taxonomy" id="3123416"/>
    <lineage>
        <taxon>Bacteria</taxon>
        <taxon>Candidatus Methylomirabilota</taxon>
        <taxon>Candidatus Methylomirabilia</taxon>
        <taxon>Candidatus Methylomirabilales</taxon>
        <taxon>Candidatus Methylomirabilaceae</taxon>
        <taxon>Candidatus Methylomirabilis</taxon>
    </lineage>
</organism>
<dbReference type="SUPFAM" id="SSF54786">
    <property type="entry name" value="YcfA/nrd intein domain"/>
    <property type="match status" value="1"/>
</dbReference>
<accession>A0AAJ1AK50</accession>
<protein>
    <submittedName>
        <fullName evidence="1">Type II toxin-antitoxin system HicA family toxin</fullName>
    </submittedName>
</protein>
<gene>
    <name evidence="1" type="ORF">K8G79_08075</name>
</gene>
<reference evidence="1 2" key="1">
    <citation type="journal article" date="2021" name="bioRxiv">
        <title>Unraveling nitrogen, sulfur and carbon metabolic pathways and microbial community transcriptional responses to substrate deprivation and toxicity stresses in a bioreactor mimicking anoxic brackish coastal sediment conditions.</title>
        <authorList>
            <person name="Martins P.D."/>
            <person name="Echeveste M.J."/>
            <person name="Arshad A."/>
            <person name="Kurth J."/>
            <person name="Ouboter H."/>
            <person name="Jetten M.S.M."/>
            <person name="Welte C.U."/>
        </authorList>
    </citation>
    <scope>NUCLEOTIDE SEQUENCE [LARGE SCALE GENOMIC DNA]</scope>
    <source>
        <strain evidence="1">MAG_38</strain>
    </source>
</reference>
<dbReference type="EMBL" id="JAIOIU010000100">
    <property type="protein sequence ID" value="MBZ0160075.1"/>
    <property type="molecule type" value="Genomic_DNA"/>
</dbReference>
<comment type="caution">
    <text evidence="1">The sequence shown here is derived from an EMBL/GenBank/DDBJ whole genome shotgun (WGS) entry which is preliminary data.</text>
</comment>
<proteinExistence type="predicted"/>
<name>A0AAJ1AK50_9BACT</name>
<dbReference type="Pfam" id="PF07927">
    <property type="entry name" value="HicA_toxin"/>
    <property type="match status" value="1"/>
</dbReference>
<dbReference type="GO" id="GO:0003729">
    <property type="term" value="F:mRNA binding"/>
    <property type="evidence" value="ECO:0007669"/>
    <property type="project" value="InterPro"/>
</dbReference>
<dbReference type="Proteomes" id="UP001197609">
    <property type="component" value="Unassembled WGS sequence"/>
</dbReference>
<evidence type="ECO:0000313" key="1">
    <source>
        <dbReference type="EMBL" id="MBZ0160075.1"/>
    </source>
</evidence>
<evidence type="ECO:0000313" key="2">
    <source>
        <dbReference type="Proteomes" id="UP001197609"/>
    </source>
</evidence>